<dbReference type="Gene3D" id="3.40.50.2000">
    <property type="entry name" value="Glycogen Phosphorylase B"/>
    <property type="match status" value="1"/>
</dbReference>
<organism evidence="13 14">
    <name type="scientific">Oceanibacterium hippocampi</name>
    <dbReference type="NCBI Taxonomy" id="745714"/>
    <lineage>
        <taxon>Bacteria</taxon>
        <taxon>Pseudomonadati</taxon>
        <taxon>Pseudomonadota</taxon>
        <taxon>Alphaproteobacteria</taxon>
        <taxon>Sneathiellales</taxon>
        <taxon>Sneathiellaceae</taxon>
        <taxon>Oceanibacterium</taxon>
    </lineage>
</organism>
<evidence type="ECO:0000256" key="1">
    <source>
        <dbReference type="ARBA" id="ARBA00003394"/>
    </source>
</evidence>
<keyword evidence="11" id="KW-0448">Lipopolysaccharide biosynthesis</keyword>
<dbReference type="PANTHER" id="PTHR42755:SF1">
    <property type="entry name" value="3-DEOXY-D-MANNO-OCTULOSONIC ACID TRANSFERASE, MITOCHONDRIAL-RELATED"/>
    <property type="match status" value="1"/>
</dbReference>
<evidence type="ECO:0000256" key="10">
    <source>
        <dbReference type="PIRSR" id="PIRSR639901-2"/>
    </source>
</evidence>
<keyword evidence="11" id="KW-1003">Cell membrane</keyword>
<evidence type="ECO:0000256" key="5">
    <source>
        <dbReference type="ARBA" id="ARBA00019077"/>
    </source>
</evidence>
<comment type="catalytic activity">
    <reaction evidence="8 11">
        <text>lipid IVA (E. coli) + CMP-3-deoxy-beta-D-manno-octulosonate = alpha-Kdo-(2-&gt;6)-lipid IVA (E. coli) + CMP + H(+)</text>
        <dbReference type="Rhea" id="RHEA:28066"/>
        <dbReference type="ChEBI" id="CHEBI:15378"/>
        <dbReference type="ChEBI" id="CHEBI:58603"/>
        <dbReference type="ChEBI" id="CHEBI:60364"/>
        <dbReference type="ChEBI" id="CHEBI:60377"/>
        <dbReference type="ChEBI" id="CHEBI:85987"/>
        <dbReference type="EC" id="2.4.99.12"/>
    </reaction>
</comment>
<dbReference type="InParanoid" id="A0A1Y5SJX3"/>
<evidence type="ECO:0000259" key="12">
    <source>
        <dbReference type="Pfam" id="PF04413"/>
    </source>
</evidence>
<dbReference type="Proteomes" id="UP000193200">
    <property type="component" value="Unassembled WGS sequence"/>
</dbReference>
<proteinExistence type="inferred from homology"/>
<evidence type="ECO:0000256" key="3">
    <source>
        <dbReference type="ARBA" id="ARBA00006380"/>
    </source>
</evidence>
<dbReference type="Pfam" id="PF04413">
    <property type="entry name" value="Glycos_transf_N"/>
    <property type="match status" value="1"/>
</dbReference>
<feature type="site" description="Transition state stabilizer" evidence="10">
    <location>
        <position position="132"/>
    </location>
</feature>
<dbReference type="InterPro" id="IPR039901">
    <property type="entry name" value="Kdotransferase"/>
</dbReference>
<feature type="site" description="Transition state stabilizer" evidence="10">
    <location>
        <position position="208"/>
    </location>
</feature>
<evidence type="ECO:0000256" key="4">
    <source>
        <dbReference type="ARBA" id="ARBA00012621"/>
    </source>
</evidence>
<dbReference type="PANTHER" id="PTHR42755">
    <property type="entry name" value="3-DEOXY-MANNO-OCTULOSONATE CYTIDYLYLTRANSFERASE"/>
    <property type="match status" value="1"/>
</dbReference>
<dbReference type="FunFam" id="3.40.50.2000:FF:000032">
    <property type="entry name" value="3-deoxy-D-manno-octulosonic acid transferase"/>
    <property type="match status" value="1"/>
</dbReference>
<dbReference type="GO" id="GO:0005886">
    <property type="term" value="C:plasma membrane"/>
    <property type="evidence" value="ECO:0007669"/>
    <property type="project" value="UniProtKB-SubCell"/>
</dbReference>
<keyword evidence="14" id="KW-1185">Reference proteome</keyword>
<sequence length="425" mass="45319">MIGLGTYRALTDLSAPFIALYLARRRQRGAEDAERFGERLGRPGLDRPEGPLIWVHAASVGEALSVLPLIEEVLVRRPAAHVLLTTGTVSSAALARERLPARAFHQYVPVDRRAYVRRFLDHWRPDLGIWVESEIWPNLLSETAARGTPLILVNARMSERSFRTWGRLPGLIRPLIGGFALCLAQNEGVAERLEGLGARAVACRGDLKWAAAPLPVAVDLRDRFAAAIGARPVWVAASTHPGEEAMLLDVHRRLAARLPGLLTILVPRHPKRGGEIAALIAGAGLASARRSEGGLPDEGTAIYLGDSLGELGLFFRLAPVAFVGGSLVPLGGHNPLEPLRLGAMVLYGPHMENFADAVARLEACGAGERVADPAALADRLAVLLANPETSATHAAAGRRIADGGAGVLARVADEIEPFLPRNGGP</sequence>
<evidence type="ECO:0000256" key="7">
    <source>
        <dbReference type="ARBA" id="ARBA00031445"/>
    </source>
</evidence>
<evidence type="ECO:0000256" key="6">
    <source>
        <dbReference type="ARBA" id="ARBA00022679"/>
    </source>
</evidence>
<comment type="function">
    <text evidence="1 11">Involved in lipopolysaccharide (LPS) biosynthesis. Catalyzes the transfer of 3-deoxy-D-manno-octulosonate (Kdo) residue(s) from CMP-Kdo to lipid IV(A), the tetraacyldisaccharide-1,4'-bisphosphate precursor of lipid A.</text>
</comment>
<evidence type="ECO:0000313" key="14">
    <source>
        <dbReference type="Proteomes" id="UP000193200"/>
    </source>
</evidence>
<dbReference type="GO" id="GO:0043842">
    <property type="term" value="F:Kdo transferase activity"/>
    <property type="evidence" value="ECO:0007669"/>
    <property type="project" value="UniProtKB-EC"/>
</dbReference>
<accession>A0A1Y5SJX3</accession>
<comment type="subcellular location">
    <subcellularLocation>
        <location evidence="11">Cell membrane</location>
    </subcellularLocation>
</comment>
<comment type="similarity">
    <text evidence="3">Belongs to the glycosyltransferase group 1 family. Glycosyltransferase 30 subfamily.</text>
</comment>
<dbReference type="EMBL" id="FWFR01000001">
    <property type="protein sequence ID" value="SLN41316.1"/>
    <property type="molecule type" value="Genomic_DNA"/>
</dbReference>
<gene>
    <name evidence="13" type="primary">waaA</name>
    <name evidence="13" type="ORF">OCH7691_01747</name>
</gene>
<dbReference type="GO" id="GO:0009244">
    <property type="term" value="P:lipopolysaccharide core region biosynthetic process"/>
    <property type="evidence" value="ECO:0007669"/>
    <property type="project" value="UniProtKB-UniRule"/>
</dbReference>
<evidence type="ECO:0000256" key="2">
    <source>
        <dbReference type="ARBA" id="ARBA00004713"/>
    </source>
</evidence>
<comment type="pathway">
    <text evidence="2 11">Bacterial outer membrane biogenesis; LPS core biosynthesis.</text>
</comment>
<evidence type="ECO:0000256" key="8">
    <source>
        <dbReference type="ARBA" id="ARBA00049183"/>
    </source>
</evidence>
<evidence type="ECO:0000256" key="11">
    <source>
        <dbReference type="RuleBase" id="RU365103"/>
    </source>
</evidence>
<keyword evidence="6 11" id="KW-0808">Transferase</keyword>
<keyword evidence="13" id="KW-0328">Glycosyltransferase</keyword>
<evidence type="ECO:0000313" key="13">
    <source>
        <dbReference type="EMBL" id="SLN41316.1"/>
    </source>
</evidence>
<keyword evidence="11" id="KW-0472">Membrane</keyword>
<dbReference type="RefSeq" id="WP_085882957.1">
    <property type="nucleotide sequence ID" value="NZ_FWFR01000001.1"/>
</dbReference>
<dbReference type="EC" id="2.4.99.12" evidence="4 11"/>
<dbReference type="AlphaFoldDB" id="A0A1Y5SJX3"/>
<evidence type="ECO:0000256" key="9">
    <source>
        <dbReference type="PIRSR" id="PIRSR639901-1"/>
    </source>
</evidence>
<feature type="active site" description="Proton acceptor" evidence="9">
    <location>
        <position position="62"/>
    </location>
</feature>
<dbReference type="GO" id="GO:0009245">
    <property type="term" value="P:lipid A biosynthetic process"/>
    <property type="evidence" value="ECO:0007669"/>
    <property type="project" value="TreeGrafter"/>
</dbReference>
<reference evidence="13 14" key="1">
    <citation type="submission" date="2017-03" db="EMBL/GenBank/DDBJ databases">
        <authorList>
            <person name="Afonso C.L."/>
            <person name="Miller P.J."/>
            <person name="Scott M.A."/>
            <person name="Spackman E."/>
            <person name="Goraichik I."/>
            <person name="Dimitrov K.M."/>
            <person name="Suarez D.L."/>
            <person name="Swayne D.E."/>
        </authorList>
    </citation>
    <scope>NUCLEOTIDE SEQUENCE [LARGE SCALE GENOMIC DNA]</scope>
    <source>
        <strain evidence="13 14">CECT 7691</strain>
    </source>
</reference>
<name>A0A1Y5SJX3_9PROT</name>
<dbReference type="Gene3D" id="3.40.50.11720">
    <property type="entry name" value="3-Deoxy-D-manno-octulosonic-acid transferase, N-terminal domain"/>
    <property type="match status" value="1"/>
</dbReference>
<feature type="domain" description="3-deoxy-D-manno-octulosonic-acid transferase N-terminal" evidence="12">
    <location>
        <begin position="34"/>
        <end position="210"/>
    </location>
</feature>
<protein>
    <recommendedName>
        <fullName evidence="5 11">3-deoxy-D-manno-octulosonic acid transferase</fullName>
        <shortName evidence="11">Kdo transferase</shortName>
        <ecNumber evidence="4 11">2.4.99.12</ecNumber>
    </recommendedName>
    <alternativeName>
        <fullName evidence="7 11">Lipid IV(A) 3-deoxy-D-manno-octulosonic acid transferase</fullName>
    </alternativeName>
</protein>
<dbReference type="InterPro" id="IPR007507">
    <property type="entry name" value="Glycos_transf_N"/>
</dbReference>
<dbReference type="FunCoup" id="A0A1Y5SJX3">
    <property type="interactions" value="240"/>
</dbReference>
<dbReference type="UniPathway" id="UPA00958"/>
<dbReference type="InterPro" id="IPR038107">
    <property type="entry name" value="Glycos_transf_N_sf"/>
</dbReference>